<evidence type="ECO:0000259" key="9">
    <source>
        <dbReference type="PROSITE" id="PS51194"/>
    </source>
</evidence>
<reference evidence="12" key="1">
    <citation type="journal article" date="2017" name="Proc. Natl. Acad. Sci. U.S.A.">
        <title>Simulation of Deepwater Horizon oil plume reveals substrate specialization within a complex community of hydrocarbon-degraders.</title>
        <authorList>
            <person name="Hu P."/>
            <person name="Dubinsky E.A."/>
            <person name="Probst A.J."/>
            <person name="Wang J."/>
            <person name="Sieber C.M.K."/>
            <person name="Tom L.M."/>
            <person name="Gardinali P."/>
            <person name="Banfield J.F."/>
            <person name="Atlas R.M."/>
            <person name="Andersen G.L."/>
        </authorList>
    </citation>
    <scope>NUCLEOTIDE SEQUENCE [LARGE SCALE GENOMIC DNA]</scope>
</reference>
<dbReference type="InterPro" id="IPR001650">
    <property type="entry name" value="Helicase_C-like"/>
</dbReference>
<evidence type="ECO:0000256" key="7">
    <source>
        <dbReference type="RuleBase" id="RU000492"/>
    </source>
</evidence>
<dbReference type="AlphaFoldDB" id="A0A1Y5FC79"/>
<dbReference type="PROSITE" id="PS51195">
    <property type="entry name" value="Q_MOTIF"/>
    <property type="match status" value="1"/>
</dbReference>
<dbReference type="InterPro" id="IPR011545">
    <property type="entry name" value="DEAD/DEAH_box_helicase_dom"/>
</dbReference>
<keyword evidence="3 7" id="KW-0347">Helicase</keyword>
<dbReference type="CDD" id="cd18787">
    <property type="entry name" value="SF2_C_DEAD"/>
    <property type="match status" value="1"/>
</dbReference>
<evidence type="ECO:0000256" key="5">
    <source>
        <dbReference type="ARBA" id="ARBA00038437"/>
    </source>
</evidence>
<dbReference type="InterPro" id="IPR012677">
    <property type="entry name" value="Nucleotide-bd_a/b_plait_sf"/>
</dbReference>
<dbReference type="InterPro" id="IPR044742">
    <property type="entry name" value="DEAD/DEAH_RhlB"/>
</dbReference>
<protein>
    <submittedName>
        <fullName evidence="11">ATP-dependent RNA helicase DbpA</fullName>
    </submittedName>
</protein>
<dbReference type="SMART" id="SM00487">
    <property type="entry name" value="DEXDc"/>
    <property type="match status" value="1"/>
</dbReference>
<dbReference type="EMBL" id="MAAO01000002">
    <property type="protein sequence ID" value="OUR99620.1"/>
    <property type="molecule type" value="Genomic_DNA"/>
</dbReference>
<dbReference type="InterPro" id="IPR014001">
    <property type="entry name" value="Helicase_ATP-bd"/>
</dbReference>
<dbReference type="GO" id="GO:0003724">
    <property type="term" value="F:RNA helicase activity"/>
    <property type="evidence" value="ECO:0007669"/>
    <property type="project" value="InterPro"/>
</dbReference>
<dbReference type="SMART" id="SM00490">
    <property type="entry name" value="HELICc"/>
    <property type="match status" value="1"/>
</dbReference>
<evidence type="ECO:0000259" key="8">
    <source>
        <dbReference type="PROSITE" id="PS51192"/>
    </source>
</evidence>
<dbReference type="InterPro" id="IPR027417">
    <property type="entry name" value="P-loop_NTPase"/>
</dbReference>
<evidence type="ECO:0000256" key="6">
    <source>
        <dbReference type="PROSITE-ProRule" id="PRU00552"/>
    </source>
</evidence>
<dbReference type="InterPro" id="IPR000629">
    <property type="entry name" value="RNA-helicase_DEAD-box_CS"/>
</dbReference>
<dbReference type="Pfam" id="PF00270">
    <property type="entry name" value="DEAD"/>
    <property type="match status" value="1"/>
</dbReference>
<organism evidence="11 12">
    <name type="scientific">Halobacteriovorax marinus</name>
    <dbReference type="NCBI Taxonomy" id="97084"/>
    <lineage>
        <taxon>Bacteria</taxon>
        <taxon>Pseudomonadati</taxon>
        <taxon>Bdellovibrionota</taxon>
        <taxon>Bacteriovoracia</taxon>
        <taxon>Bacteriovoracales</taxon>
        <taxon>Halobacteriovoraceae</taxon>
        <taxon>Halobacteriovorax</taxon>
    </lineage>
</organism>
<proteinExistence type="inferred from homology"/>
<dbReference type="PANTHER" id="PTHR47959:SF1">
    <property type="entry name" value="ATP-DEPENDENT RNA HELICASE DBPA"/>
    <property type="match status" value="1"/>
</dbReference>
<comment type="similarity">
    <text evidence="5 7">Belongs to the DEAD box helicase family.</text>
</comment>
<keyword evidence="4 7" id="KW-0067">ATP-binding</keyword>
<dbReference type="CDD" id="cd00268">
    <property type="entry name" value="DEADc"/>
    <property type="match status" value="1"/>
</dbReference>
<gene>
    <name evidence="11" type="ORF">A9Q84_00955</name>
</gene>
<dbReference type="InterPro" id="IPR014014">
    <property type="entry name" value="RNA_helicase_DEAD_Q_motif"/>
</dbReference>
<name>A0A1Y5FC79_9BACT</name>
<evidence type="ECO:0000256" key="3">
    <source>
        <dbReference type="ARBA" id="ARBA00022806"/>
    </source>
</evidence>
<dbReference type="Pfam" id="PF03880">
    <property type="entry name" value="DbpA"/>
    <property type="match status" value="1"/>
</dbReference>
<evidence type="ECO:0000259" key="10">
    <source>
        <dbReference type="PROSITE" id="PS51195"/>
    </source>
</evidence>
<accession>A0A1Y5FC79</accession>
<dbReference type="GO" id="GO:0005829">
    <property type="term" value="C:cytosol"/>
    <property type="evidence" value="ECO:0007669"/>
    <property type="project" value="TreeGrafter"/>
</dbReference>
<evidence type="ECO:0000256" key="4">
    <source>
        <dbReference type="ARBA" id="ARBA00022840"/>
    </source>
</evidence>
<dbReference type="GO" id="GO:0003676">
    <property type="term" value="F:nucleic acid binding"/>
    <property type="evidence" value="ECO:0007669"/>
    <property type="project" value="InterPro"/>
</dbReference>
<dbReference type="InterPro" id="IPR050079">
    <property type="entry name" value="DEAD_box_RNA_helicase"/>
</dbReference>
<dbReference type="Gene3D" id="3.40.50.300">
    <property type="entry name" value="P-loop containing nucleotide triphosphate hydrolases"/>
    <property type="match status" value="2"/>
</dbReference>
<dbReference type="PROSITE" id="PS51194">
    <property type="entry name" value="HELICASE_CTER"/>
    <property type="match status" value="1"/>
</dbReference>
<feature type="domain" description="DEAD-box RNA helicase Q" evidence="10">
    <location>
        <begin position="12"/>
        <end position="40"/>
    </location>
</feature>
<dbReference type="PROSITE" id="PS51192">
    <property type="entry name" value="HELICASE_ATP_BIND_1"/>
    <property type="match status" value="1"/>
</dbReference>
<dbReference type="InterPro" id="IPR005580">
    <property type="entry name" value="DbpA/CsdA_RNA-bd_dom"/>
</dbReference>
<dbReference type="Gene3D" id="3.30.70.330">
    <property type="match status" value="1"/>
</dbReference>
<sequence>MLIKLLYRLMNEKFNTLPLKPELLKNLEELKFHQMTPIQAKSLPVILEGRDVIAQAKTGSGKTAAFGLGILNSLNMRDSYPKCLILCPTRELAEQVAKEIRTLARMSKNTKVLTICGGTSEYHQERSLSHGAHIVVGTPGRIQSFLKKGILNLDRAETLVLDEADRMLDMGFYDEMMNIISYLPEDRQSLLFSATYPEEIRELGESFQNDAVEVKVDTMHVESSIDEIFYEVQGHQEKNDALLKILSKYRPDRLIIFCKTKRITDDVAKFLVKQGIYAAGIHGDLEQNERTEIMTKFSNRSLSILVATDVAARGLDISDLAAVVNYDLPTDPEIYVHRIGRTGRAGQKGMAFSLFLNNKGYILDDIEDYTVKNCKCEEISDIEIEQTYDLTPPMQTIYISGGKRDKLRPGDLLGAIVGEAKVDSSNVGNISIFNVLSYVAIKREVVDQVVEKLRDGRIKKKKFKVGFA</sequence>
<dbReference type="Proteomes" id="UP000196531">
    <property type="component" value="Unassembled WGS sequence"/>
</dbReference>
<dbReference type="NCBIfam" id="NF008744">
    <property type="entry name" value="PRK11776.1"/>
    <property type="match status" value="1"/>
</dbReference>
<evidence type="ECO:0000256" key="1">
    <source>
        <dbReference type="ARBA" id="ARBA00022741"/>
    </source>
</evidence>
<feature type="short sequence motif" description="Q motif" evidence="6">
    <location>
        <begin position="12"/>
        <end position="40"/>
    </location>
</feature>
<dbReference type="PANTHER" id="PTHR47959">
    <property type="entry name" value="ATP-DEPENDENT RNA HELICASE RHLE-RELATED"/>
    <property type="match status" value="1"/>
</dbReference>
<comment type="caution">
    <text evidence="11">The sequence shown here is derived from an EMBL/GenBank/DDBJ whole genome shotgun (WGS) entry which is preliminary data.</text>
</comment>
<evidence type="ECO:0000313" key="12">
    <source>
        <dbReference type="Proteomes" id="UP000196531"/>
    </source>
</evidence>
<evidence type="ECO:0000256" key="2">
    <source>
        <dbReference type="ARBA" id="ARBA00022801"/>
    </source>
</evidence>
<feature type="domain" description="Helicase C-terminal" evidence="9">
    <location>
        <begin position="224"/>
        <end position="398"/>
    </location>
</feature>
<evidence type="ECO:0000313" key="11">
    <source>
        <dbReference type="EMBL" id="OUR99620.1"/>
    </source>
</evidence>
<dbReference type="GO" id="GO:0016787">
    <property type="term" value="F:hydrolase activity"/>
    <property type="evidence" value="ECO:0007669"/>
    <property type="project" value="UniProtKB-KW"/>
</dbReference>
<dbReference type="SUPFAM" id="SSF52540">
    <property type="entry name" value="P-loop containing nucleoside triphosphate hydrolases"/>
    <property type="match status" value="1"/>
</dbReference>
<keyword evidence="2 7" id="KW-0378">Hydrolase</keyword>
<dbReference type="PROSITE" id="PS00039">
    <property type="entry name" value="DEAD_ATP_HELICASE"/>
    <property type="match status" value="1"/>
</dbReference>
<keyword evidence="1 7" id="KW-0547">Nucleotide-binding</keyword>
<feature type="domain" description="Helicase ATP-binding" evidence="8">
    <location>
        <begin position="43"/>
        <end position="214"/>
    </location>
</feature>
<dbReference type="GO" id="GO:0005524">
    <property type="term" value="F:ATP binding"/>
    <property type="evidence" value="ECO:0007669"/>
    <property type="project" value="UniProtKB-KW"/>
</dbReference>
<dbReference type="Pfam" id="PF00271">
    <property type="entry name" value="Helicase_C"/>
    <property type="match status" value="1"/>
</dbReference>